<feature type="binding site" evidence="10">
    <location>
        <begin position="59"/>
        <end position="62"/>
    </location>
    <ligand>
        <name>ATP</name>
        <dbReference type="ChEBI" id="CHEBI:30616"/>
    </ligand>
</feature>
<dbReference type="OMA" id="SQIRRPI"/>
<dbReference type="EC" id="1.8.98.2" evidence="2"/>
<dbReference type="VEuPathDB" id="AmoebaDB:DICPUDRAFT_12802"/>
<evidence type="ECO:0000256" key="7">
    <source>
        <dbReference type="ARBA" id="ARBA00023002"/>
    </source>
</evidence>
<gene>
    <name evidence="13" type="ORF">DICPUDRAFT_12802</name>
</gene>
<feature type="non-terminal residue" evidence="13">
    <location>
        <position position="97"/>
    </location>
</feature>
<keyword evidence="8 11" id="KW-1015">Disulfide bond</keyword>
<feature type="disulfide bond" description="Interchain" evidence="11">
    <location>
        <position position="60"/>
    </location>
</feature>
<dbReference type="SMART" id="SM00470">
    <property type="entry name" value="ParB"/>
    <property type="match status" value="1"/>
</dbReference>
<organism evidence="13 14">
    <name type="scientific">Dictyostelium purpureum</name>
    <name type="common">Slime mold</name>
    <dbReference type="NCBI Taxonomy" id="5786"/>
    <lineage>
        <taxon>Eukaryota</taxon>
        <taxon>Amoebozoa</taxon>
        <taxon>Evosea</taxon>
        <taxon>Eumycetozoa</taxon>
        <taxon>Dictyostelia</taxon>
        <taxon>Dictyosteliales</taxon>
        <taxon>Dictyosteliaceae</taxon>
        <taxon>Dictyostelium</taxon>
    </lineage>
</organism>
<keyword evidence="14" id="KW-1185">Reference proteome</keyword>
<dbReference type="AlphaFoldDB" id="F0ZSX9"/>
<reference evidence="14" key="1">
    <citation type="journal article" date="2011" name="Genome Biol.">
        <title>Comparative genomics of the social amoebae Dictyostelium discoideum and Dictyostelium purpureum.</title>
        <authorList>
            <consortium name="US DOE Joint Genome Institute (JGI-PGF)"/>
            <person name="Sucgang R."/>
            <person name="Kuo A."/>
            <person name="Tian X."/>
            <person name="Salerno W."/>
            <person name="Parikh A."/>
            <person name="Feasley C.L."/>
            <person name="Dalin E."/>
            <person name="Tu H."/>
            <person name="Huang E."/>
            <person name="Barry K."/>
            <person name="Lindquist E."/>
            <person name="Shapiro H."/>
            <person name="Bruce D."/>
            <person name="Schmutz J."/>
            <person name="Salamov A."/>
            <person name="Fey P."/>
            <person name="Gaudet P."/>
            <person name="Anjard C."/>
            <person name="Babu M.M."/>
            <person name="Basu S."/>
            <person name="Bushmanova Y."/>
            <person name="van der Wel H."/>
            <person name="Katoh-Kurasawa M."/>
            <person name="Dinh C."/>
            <person name="Coutinho P.M."/>
            <person name="Saito T."/>
            <person name="Elias M."/>
            <person name="Schaap P."/>
            <person name="Kay R.R."/>
            <person name="Henrissat B."/>
            <person name="Eichinger L."/>
            <person name="Rivero F."/>
            <person name="Putnam N.H."/>
            <person name="West C.M."/>
            <person name="Loomis W.F."/>
            <person name="Chisholm R.L."/>
            <person name="Shaulsky G."/>
            <person name="Strassmann J.E."/>
            <person name="Queller D.C."/>
            <person name="Kuspa A."/>
            <person name="Grigoriev I.V."/>
        </authorList>
    </citation>
    <scope>NUCLEOTIDE SEQUENCE [LARGE SCALE GENOMIC DNA]</scope>
    <source>
        <strain evidence="14">QSDP1</strain>
    </source>
</reference>
<comment type="catalytic activity">
    <reaction evidence="9">
        <text>S-hydroxy-S-oxy-L-cysteinyl-[peroxiredoxin] + [protein]-dithiol + ATP = S-hydroxy-L-cysteinyl-[peroxiredoxin] + [protein]-disulfide + ADP + phosphate</text>
        <dbReference type="Rhea" id="RHEA:17545"/>
        <dbReference type="Rhea" id="RHEA-COMP:10593"/>
        <dbReference type="Rhea" id="RHEA-COMP:10594"/>
        <dbReference type="Rhea" id="RHEA-COMP:13681"/>
        <dbReference type="Rhea" id="RHEA-COMP:17976"/>
        <dbReference type="ChEBI" id="CHEBI:29950"/>
        <dbReference type="ChEBI" id="CHEBI:30616"/>
        <dbReference type="ChEBI" id="CHEBI:43474"/>
        <dbReference type="ChEBI" id="CHEBI:50058"/>
        <dbReference type="ChEBI" id="CHEBI:61973"/>
        <dbReference type="ChEBI" id="CHEBI:61974"/>
        <dbReference type="ChEBI" id="CHEBI:456216"/>
        <dbReference type="EC" id="1.8.98.2"/>
    </reaction>
</comment>
<evidence type="ECO:0000256" key="8">
    <source>
        <dbReference type="ARBA" id="ARBA00023157"/>
    </source>
</evidence>
<dbReference type="OrthoDB" id="10023328at2759"/>
<keyword evidence="5 10" id="KW-0067">ATP-binding</keyword>
<keyword evidence="6" id="KW-0049">Antioxidant</keyword>
<evidence type="ECO:0000256" key="6">
    <source>
        <dbReference type="ARBA" id="ARBA00022862"/>
    </source>
</evidence>
<evidence type="ECO:0000256" key="10">
    <source>
        <dbReference type="PIRSR" id="PIRSR017267-1"/>
    </source>
</evidence>
<proteinExistence type="inferred from homology"/>
<dbReference type="InterPro" id="IPR003115">
    <property type="entry name" value="ParB_N"/>
</dbReference>
<evidence type="ECO:0000256" key="3">
    <source>
        <dbReference type="ARBA" id="ARBA00022481"/>
    </source>
</evidence>
<protein>
    <recommendedName>
        <fullName evidence="2">sulfiredoxin</fullName>
        <ecNumber evidence="2">1.8.98.2</ecNumber>
    </recommendedName>
</protein>
<dbReference type="GO" id="GO:0032542">
    <property type="term" value="F:sulfiredoxin activity"/>
    <property type="evidence" value="ECO:0000318"/>
    <property type="project" value="GO_Central"/>
</dbReference>
<evidence type="ECO:0000313" key="14">
    <source>
        <dbReference type="Proteomes" id="UP000001064"/>
    </source>
</evidence>
<dbReference type="Gene3D" id="3.90.1530.10">
    <property type="entry name" value="Conserved hypothetical protein from pyrococcus furiosus pfu- 392566-001, ParB domain"/>
    <property type="match status" value="1"/>
</dbReference>
<comment type="similarity">
    <text evidence="1">Belongs to the sulfiredoxin family.</text>
</comment>
<dbReference type="RefSeq" id="XP_003290524.1">
    <property type="nucleotide sequence ID" value="XM_003290476.1"/>
</dbReference>
<evidence type="ECO:0000256" key="9">
    <source>
        <dbReference type="ARBA" id="ARBA00047514"/>
    </source>
</evidence>
<dbReference type="GO" id="GO:0034599">
    <property type="term" value="P:cellular response to oxidative stress"/>
    <property type="evidence" value="ECO:0000318"/>
    <property type="project" value="GO_Central"/>
</dbReference>
<evidence type="ECO:0000256" key="2">
    <source>
        <dbReference type="ARBA" id="ARBA00013055"/>
    </source>
</evidence>
<dbReference type="SUPFAM" id="SSF110849">
    <property type="entry name" value="ParB/Sulfiredoxin"/>
    <property type="match status" value="1"/>
</dbReference>
<dbReference type="InterPro" id="IPR016692">
    <property type="entry name" value="Sulfiredoxin"/>
</dbReference>
<keyword evidence="3" id="KW-0488">Methylation</keyword>
<dbReference type="InParanoid" id="F0ZSX9"/>
<keyword evidence="7" id="KW-0560">Oxidoreductase</keyword>
<dbReference type="GO" id="GO:0005737">
    <property type="term" value="C:cytoplasm"/>
    <property type="evidence" value="ECO:0000318"/>
    <property type="project" value="GO_Central"/>
</dbReference>
<feature type="domain" description="ParB-like N-terminal" evidence="12">
    <location>
        <begin position="3"/>
        <end position="95"/>
    </location>
</feature>
<evidence type="ECO:0000256" key="1">
    <source>
        <dbReference type="ARBA" id="ARBA00009609"/>
    </source>
</evidence>
<evidence type="ECO:0000256" key="11">
    <source>
        <dbReference type="PIRSR" id="PIRSR017267-2"/>
    </source>
</evidence>
<feature type="non-terminal residue" evidence="13">
    <location>
        <position position="1"/>
    </location>
</feature>
<dbReference type="Proteomes" id="UP000001064">
    <property type="component" value="Unassembled WGS sequence"/>
</dbReference>
<dbReference type="eggNOG" id="KOG3388">
    <property type="taxonomic scope" value="Eukaryota"/>
</dbReference>
<dbReference type="PANTHER" id="PTHR21348:SF2">
    <property type="entry name" value="SULFIREDOXIN-1"/>
    <property type="match status" value="1"/>
</dbReference>
<sequence>NTVEMPMNVIHRPLPSELDEEKVVSLMETLKKGQDVPPVDVVWVTGRDANNNYYFSFGGCHRWEAHKRLNLPTIKARIVKSTPNEVKVYLGSSTPDF</sequence>
<dbReference type="GO" id="GO:0005524">
    <property type="term" value="F:ATP binding"/>
    <property type="evidence" value="ECO:0007669"/>
    <property type="project" value="UniProtKB-KW"/>
</dbReference>
<dbReference type="InterPro" id="IPR036086">
    <property type="entry name" value="ParB/Sulfiredoxin_sf"/>
</dbReference>
<dbReference type="GeneID" id="10507919"/>
<dbReference type="PANTHER" id="PTHR21348">
    <property type="match status" value="1"/>
</dbReference>
<dbReference type="KEGG" id="dpp:DICPUDRAFT_12802"/>
<dbReference type="Pfam" id="PF02195">
    <property type="entry name" value="ParB_N"/>
    <property type="match status" value="1"/>
</dbReference>
<dbReference type="EMBL" id="GL871165">
    <property type="protein sequence ID" value="EGC32958.1"/>
    <property type="molecule type" value="Genomic_DNA"/>
</dbReference>
<dbReference type="STRING" id="5786.F0ZSX9"/>
<keyword evidence="4 10" id="KW-0547">Nucleotide-binding</keyword>
<dbReference type="PIRSF" id="PIRSF017267">
    <property type="entry name" value="Sulfiredoxin"/>
    <property type="match status" value="1"/>
</dbReference>
<dbReference type="FunFam" id="3.90.1530.10:FF:000001">
    <property type="entry name" value="Sulfiredoxin"/>
    <property type="match status" value="1"/>
</dbReference>
<name>F0ZSX9_DICPU</name>
<evidence type="ECO:0000256" key="4">
    <source>
        <dbReference type="ARBA" id="ARBA00022741"/>
    </source>
</evidence>
<evidence type="ECO:0000259" key="12">
    <source>
        <dbReference type="SMART" id="SM00470"/>
    </source>
</evidence>
<evidence type="ECO:0000313" key="13">
    <source>
        <dbReference type="EMBL" id="EGC32958.1"/>
    </source>
</evidence>
<dbReference type="CDD" id="cd16395">
    <property type="entry name" value="Srx"/>
    <property type="match status" value="1"/>
</dbReference>
<evidence type="ECO:0000256" key="5">
    <source>
        <dbReference type="ARBA" id="ARBA00022840"/>
    </source>
</evidence>
<accession>F0ZSX9</accession>